<evidence type="ECO:0000259" key="3">
    <source>
        <dbReference type="Pfam" id="PF18181"/>
    </source>
</evidence>
<evidence type="ECO:0000313" key="4">
    <source>
        <dbReference type="EMBL" id="MBJ3810680.1"/>
    </source>
</evidence>
<feature type="region of interest" description="Disordered" evidence="1">
    <location>
        <begin position="230"/>
        <end position="259"/>
    </location>
</feature>
<evidence type="ECO:0000256" key="1">
    <source>
        <dbReference type="SAM" id="MobiDB-lite"/>
    </source>
</evidence>
<dbReference type="Pfam" id="PF18181">
    <property type="entry name" value="SLATT_1"/>
    <property type="match status" value="1"/>
</dbReference>
<feature type="region of interest" description="Disordered" evidence="1">
    <location>
        <begin position="13"/>
        <end position="42"/>
    </location>
</feature>
<reference evidence="4 5" key="1">
    <citation type="submission" date="2020-12" db="EMBL/GenBank/DDBJ databases">
        <title>Streptomyces typhae sp. nov., a novel endophytic actinomycete isolated from the root of cattail pollen (Typha angustifolia L.).</title>
        <authorList>
            <person name="Peng C."/>
            <person name="Liu C."/>
        </authorList>
    </citation>
    <scope>NUCLEOTIDE SEQUENCE [LARGE SCALE GENOMIC DNA]</scope>
    <source>
        <strain evidence="4 5">JCM 4753</strain>
    </source>
</reference>
<gene>
    <name evidence="4" type="ORF">JGB26_26885</name>
</gene>
<protein>
    <submittedName>
        <fullName evidence="4">SLATT domain-containing protein</fullName>
    </submittedName>
</protein>
<proteinExistence type="predicted"/>
<dbReference type="InterPro" id="IPR040884">
    <property type="entry name" value="SLATT_1"/>
</dbReference>
<keyword evidence="2" id="KW-0812">Transmembrane</keyword>
<evidence type="ECO:0000256" key="2">
    <source>
        <dbReference type="SAM" id="Phobius"/>
    </source>
</evidence>
<organism evidence="4 5">
    <name type="scientific">Streptomyces flavofungini</name>
    <dbReference type="NCBI Taxonomy" id="68200"/>
    <lineage>
        <taxon>Bacteria</taxon>
        <taxon>Bacillati</taxon>
        <taxon>Actinomycetota</taxon>
        <taxon>Actinomycetes</taxon>
        <taxon>Kitasatosporales</taxon>
        <taxon>Streptomycetaceae</taxon>
        <taxon>Streptomyces</taxon>
    </lineage>
</organism>
<dbReference type="NCBIfam" id="NF033634">
    <property type="entry name" value="SLATT_1"/>
    <property type="match status" value="1"/>
</dbReference>
<dbReference type="EMBL" id="JAEKOZ010000019">
    <property type="protein sequence ID" value="MBJ3810680.1"/>
    <property type="molecule type" value="Genomic_DNA"/>
</dbReference>
<evidence type="ECO:0000313" key="5">
    <source>
        <dbReference type="Proteomes" id="UP000634780"/>
    </source>
</evidence>
<keyword evidence="2" id="KW-1133">Transmembrane helix</keyword>
<comment type="caution">
    <text evidence="4">The sequence shown here is derived from an EMBL/GenBank/DDBJ whole genome shotgun (WGS) entry which is preliminary data.</text>
</comment>
<accession>A0ABS0XBU5</accession>
<dbReference type="RefSeq" id="WP_190115022.1">
    <property type="nucleotide sequence ID" value="NZ_JAEKOZ010000019.1"/>
</dbReference>
<dbReference type="Proteomes" id="UP000634780">
    <property type="component" value="Unassembled WGS sequence"/>
</dbReference>
<keyword evidence="2" id="KW-0472">Membrane</keyword>
<name>A0ABS0XBU5_9ACTN</name>
<keyword evidence="5" id="KW-1185">Reference proteome</keyword>
<sequence length="259" mass="27566">MLGNLHAGIVQDGAGSSGSGPRACAGGAHRRVPQPSCPSSGRRRRRRLFLRWLPLRRLRATRRGADERRNRRLLILVAAALAAMTTAYPGVGAWVAVLTTAGGAGAAYTAAPRYEFLWIEYSRTASELRRLLERRTAVDSRPLSGSDLPAECEQAISVQNQAWMARRGQQTWRSSISEVTGCGVESASGAEPRRLARLEFPCMARQLLAGQPVLSCGELLLCGADGCSGSPGPGGRRRPVAGVQEVSAARTGRGPVDGP</sequence>
<feature type="domain" description="SMODS and SLOG-associating 2TM effector" evidence="3">
    <location>
        <begin position="73"/>
        <end position="163"/>
    </location>
</feature>
<feature type="transmembrane region" description="Helical" evidence="2">
    <location>
        <begin position="73"/>
        <end position="97"/>
    </location>
</feature>